<protein>
    <submittedName>
        <fullName evidence="1">Uncharacterized protein</fullName>
    </submittedName>
</protein>
<organism evidence="1 2">
    <name type="scientific">Candidatus Glassbacteria bacterium GWA2_58_10</name>
    <dbReference type="NCBI Taxonomy" id="1817865"/>
    <lineage>
        <taxon>Bacteria</taxon>
        <taxon>Candidatus Glassiibacteriota</taxon>
    </lineage>
</organism>
<accession>A0A1F5YEH5</accession>
<evidence type="ECO:0000313" key="2">
    <source>
        <dbReference type="Proteomes" id="UP000176992"/>
    </source>
</evidence>
<sequence length="180" mass="20736">MLTHRNKAALIHEAIRRRAFPYMIRCLVLLTLLPPATFARPDKTEQGMKGFDAQIVRGEQAGRALRRGKSYLKDKAWVLARSEFNQALELNTDLIEARFCLGLVERGEGSHKLALQQFEAVYTKDPDFKDICLELARSQLEAGNCEAAEIWLKRHLEKNRGSKETLKLERKIKRCTSKRR</sequence>
<reference evidence="1 2" key="1">
    <citation type="journal article" date="2016" name="Nat. Commun.">
        <title>Thousands of microbial genomes shed light on interconnected biogeochemical processes in an aquifer system.</title>
        <authorList>
            <person name="Anantharaman K."/>
            <person name="Brown C.T."/>
            <person name="Hug L.A."/>
            <person name="Sharon I."/>
            <person name="Castelle C.J."/>
            <person name="Probst A.J."/>
            <person name="Thomas B.C."/>
            <person name="Singh A."/>
            <person name="Wilkins M.J."/>
            <person name="Karaoz U."/>
            <person name="Brodie E.L."/>
            <person name="Williams K.H."/>
            <person name="Hubbard S.S."/>
            <person name="Banfield J.F."/>
        </authorList>
    </citation>
    <scope>NUCLEOTIDE SEQUENCE [LARGE SCALE GENOMIC DNA]</scope>
</reference>
<dbReference type="EMBL" id="MFIV01000112">
    <property type="protein sequence ID" value="OGF98396.1"/>
    <property type="molecule type" value="Genomic_DNA"/>
</dbReference>
<name>A0A1F5YEH5_9BACT</name>
<dbReference type="AlphaFoldDB" id="A0A1F5YEH5"/>
<dbReference type="Pfam" id="PF14559">
    <property type="entry name" value="TPR_19"/>
    <property type="match status" value="1"/>
</dbReference>
<evidence type="ECO:0000313" key="1">
    <source>
        <dbReference type="EMBL" id="OGF98396.1"/>
    </source>
</evidence>
<dbReference type="Proteomes" id="UP000176992">
    <property type="component" value="Unassembled WGS sequence"/>
</dbReference>
<dbReference type="Gene3D" id="1.25.40.10">
    <property type="entry name" value="Tetratricopeptide repeat domain"/>
    <property type="match status" value="1"/>
</dbReference>
<dbReference type="SUPFAM" id="SSF48452">
    <property type="entry name" value="TPR-like"/>
    <property type="match status" value="1"/>
</dbReference>
<comment type="caution">
    <text evidence="1">The sequence shown here is derived from an EMBL/GenBank/DDBJ whole genome shotgun (WGS) entry which is preliminary data.</text>
</comment>
<proteinExistence type="predicted"/>
<gene>
    <name evidence="1" type="ORF">A2Z86_05560</name>
</gene>
<dbReference type="InterPro" id="IPR011990">
    <property type="entry name" value="TPR-like_helical_dom_sf"/>
</dbReference>